<name>A0A1C3NRA9_9XANT</name>
<dbReference type="EMBL" id="FLTX01000070">
    <property type="protein sequence ID" value="SBV52947.1"/>
    <property type="molecule type" value="Genomic_DNA"/>
</dbReference>
<organism evidence="1 2">
    <name type="scientific">Xanthomonas bromi</name>
    <dbReference type="NCBI Taxonomy" id="56449"/>
    <lineage>
        <taxon>Bacteria</taxon>
        <taxon>Pseudomonadati</taxon>
        <taxon>Pseudomonadota</taxon>
        <taxon>Gammaproteobacteria</taxon>
        <taxon>Lysobacterales</taxon>
        <taxon>Lysobacteraceae</taxon>
        <taxon>Xanthomonas</taxon>
    </lineage>
</organism>
<evidence type="ECO:0000313" key="1">
    <source>
        <dbReference type="EMBL" id="SBV52947.1"/>
    </source>
</evidence>
<accession>A0A1C3NRA9</accession>
<sequence length="48" mass="5227">MRAAARALGQRVREEDGVNRALDQLQAWALLEPVKPVAARGDSERAIA</sequence>
<proteinExistence type="predicted"/>
<evidence type="ECO:0000313" key="2">
    <source>
        <dbReference type="Proteomes" id="UP000092503"/>
    </source>
</evidence>
<dbReference type="AlphaFoldDB" id="A0A1C3NRA9"/>
<dbReference type="STRING" id="56449.XBLMG947_3749"/>
<keyword evidence="1" id="KW-0808">Transferase</keyword>
<gene>
    <name evidence="1" type="ORF">XBLMG947_3749</name>
</gene>
<protein>
    <submittedName>
        <fullName evidence="1">Glucosyltransferase</fullName>
    </submittedName>
</protein>
<dbReference type="Proteomes" id="UP000092503">
    <property type="component" value="Unassembled WGS sequence"/>
</dbReference>
<dbReference type="GO" id="GO:0016740">
    <property type="term" value="F:transferase activity"/>
    <property type="evidence" value="ECO:0007669"/>
    <property type="project" value="UniProtKB-KW"/>
</dbReference>
<reference evidence="1 2" key="1">
    <citation type="submission" date="2016-06" db="EMBL/GenBank/DDBJ databases">
        <authorList>
            <person name="Kjaerup R.B."/>
            <person name="Dalgaard T.S."/>
            <person name="Juul-Madsen H.R."/>
        </authorList>
    </citation>
    <scope>NUCLEOTIDE SEQUENCE [LARGE SCALE GENOMIC DNA]</scope>
    <source>
        <strain evidence="1">LMG947</strain>
    </source>
</reference>